<sequence length="129" mass="13991">MQIDSLHDSFGWVRHLSVLLAAVLFLASSAHAAGNDRKSGNAPTLSTGDFDYYLTGNATDQNLRAPDSQMTVLMGGGLDVDQAFADMIGKARSRGNDKVDVVVIRASGEDGYNEYHFTPWKVSIRSRPS</sequence>
<dbReference type="RefSeq" id="WP_340348411.1">
    <property type="nucleotide sequence ID" value="NZ_JBBKZT010000042.1"/>
</dbReference>
<reference evidence="2 3" key="1">
    <citation type="submission" date="2024-03" db="EMBL/GenBank/DDBJ databases">
        <title>Novel species of the genus Variovorax.</title>
        <authorList>
            <person name="Liu Q."/>
            <person name="Xin Y.-H."/>
        </authorList>
    </citation>
    <scope>NUCLEOTIDE SEQUENCE [LARGE SCALE GENOMIC DNA]</scope>
    <source>
        <strain evidence="2 3">KACC 18900</strain>
    </source>
</reference>
<proteinExistence type="predicted"/>
<accession>A0ABU8WY53</accession>
<dbReference type="EMBL" id="JBBKZT010000042">
    <property type="protein sequence ID" value="MEJ8852463.1"/>
    <property type="molecule type" value="Genomic_DNA"/>
</dbReference>
<comment type="caution">
    <text evidence="2">The sequence shown here is derived from an EMBL/GenBank/DDBJ whole genome shotgun (WGS) entry which is preliminary data.</text>
</comment>
<name>A0ABU8WY53_9BURK</name>
<dbReference type="Proteomes" id="UP001385892">
    <property type="component" value="Unassembled WGS sequence"/>
</dbReference>
<feature type="signal peptide" evidence="1">
    <location>
        <begin position="1"/>
        <end position="32"/>
    </location>
</feature>
<evidence type="ECO:0000313" key="2">
    <source>
        <dbReference type="EMBL" id="MEJ8852463.1"/>
    </source>
</evidence>
<gene>
    <name evidence="2" type="ORF">WKW82_37990</name>
</gene>
<protein>
    <submittedName>
        <fullName evidence="2">Uncharacterized protein</fullName>
    </submittedName>
</protein>
<feature type="chain" id="PRO_5047299810" evidence="1">
    <location>
        <begin position="33"/>
        <end position="129"/>
    </location>
</feature>
<organism evidence="2 3">
    <name type="scientific">Variovorax rhizosphaerae</name>
    <dbReference type="NCBI Taxonomy" id="1836200"/>
    <lineage>
        <taxon>Bacteria</taxon>
        <taxon>Pseudomonadati</taxon>
        <taxon>Pseudomonadota</taxon>
        <taxon>Betaproteobacteria</taxon>
        <taxon>Burkholderiales</taxon>
        <taxon>Comamonadaceae</taxon>
        <taxon>Variovorax</taxon>
    </lineage>
</organism>
<evidence type="ECO:0000313" key="3">
    <source>
        <dbReference type="Proteomes" id="UP001385892"/>
    </source>
</evidence>
<keyword evidence="1" id="KW-0732">Signal</keyword>
<evidence type="ECO:0000256" key="1">
    <source>
        <dbReference type="SAM" id="SignalP"/>
    </source>
</evidence>
<keyword evidence="3" id="KW-1185">Reference proteome</keyword>